<dbReference type="OrthoDB" id="4161490at2759"/>
<accession>A0A8H7AA33</accession>
<protein>
    <recommendedName>
        <fullName evidence="4">Kinesin light chain</fullName>
    </recommendedName>
</protein>
<dbReference type="InterPro" id="IPR011990">
    <property type="entry name" value="TPR-like_helical_dom_sf"/>
</dbReference>
<sequence>MRSKDGTFRTNALNLVLIITAGITNCGSTFDIRKEVKGLLSAFVKRLTTFRNPDRLASQHELARAYEANGQVKEALSLLEQVVKIEEQILAEDHPSRLASQHELATIYWDLGHHSNAVQMMKHVVGIRSQVLDEQQPGRKNSEAWLEYCKDELRKPEPT</sequence>
<dbReference type="EMBL" id="JAACFV010000112">
    <property type="protein sequence ID" value="KAF7505308.1"/>
    <property type="molecule type" value="Genomic_DNA"/>
</dbReference>
<dbReference type="SUPFAM" id="SSF48452">
    <property type="entry name" value="TPR-like"/>
    <property type="match status" value="1"/>
</dbReference>
<keyword evidence="3" id="KW-1185">Reference proteome</keyword>
<dbReference type="Proteomes" id="UP000606974">
    <property type="component" value="Unassembled WGS sequence"/>
</dbReference>
<evidence type="ECO:0000313" key="3">
    <source>
        <dbReference type="Proteomes" id="UP000606974"/>
    </source>
</evidence>
<reference evidence="2" key="1">
    <citation type="submission" date="2020-02" db="EMBL/GenBank/DDBJ databases">
        <authorList>
            <person name="Palmer J.M."/>
        </authorList>
    </citation>
    <scope>NUCLEOTIDE SEQUENCE</scope>
    <source>
        <strain evidence="2">EPUS1.4</strain>
        <tissue evidence="2">Thallus</tissue>
    </source>
</reference>
<evidence type="ECO:0000313" key="2">
    <source>
        <dbReference type="EMBL" id="KAF7505308.1"/>
    </source>
</evidence>
<feature type="transmembrane region" description="Helical" evidence="1">
    <location>
        <begin position="12"/>
        <end position="30"/>
    </location>
</feature>
<dbReference type="Gene3D" id="1.25.40.10">
    <property type="entry name" value="Tetratricopeptide repeat domain"/>
    <property type="match status" value="1"/>
</dbReference>
<name>A0A8H7AA33_9EURO</name>
<keyword evidence="1" id="KW-0472">Membrane</keyword>
<keyword evidence="1" id="KW-0812">Transmembrane</keyword>
<comment type="caution">
    <text evidence="2">The sequence shown here is derived from an EMBL/GenBank/DDBJ whole genome shotgun (WGS) entry which is preliminary data.</text>
</comment>
<dbReference type="Pfam" id="PF13424">
    <property type="entry name" value="TPR_12"/>
    <property type="match status" value="1"/>
</dbReference>
<gene>
    <name evidence="2" type="ORF">GJ744_001011</name>
</gene>
<dbReference type="InterPro" id="IPR053137">
    <property type="entry name" value="NLR-like"/>
</dbReference>
<evidence type="ECO:0008006" key="4">
    <source>
        <dbReference type="Google" id="ProtNLM"/>
    </source>
</evidence>
<organism evidence="2 3">
    <name type="scientific">Endocarpon pusillum</name>
    <dbReference type="NCBI Taxonomy" id="364733"/>
    <lineage>
        <taxon>Eukaryota</taxon>
        <taxon>Fungi</taxon>
        <taxon>Dikarya</taxon>
        <taxon>Ascomycota</taxon>
        <taxon>Pezizomycotina</taxon>
        <taxon>Eurotiomycetes</taxon>
        <taxon>Chaetothyriomycetidae</taxon>
        <taxon>Verrucariales</taxon>
        <taxon>Verrucariaceae</taxon>
        <taxon>Endocarpon</taxon>
    </lineage>
</organism>
<dbReference type="PANTHER" id="PTHR46082:SF6">
    <property type="entry name" value="AAA+ ATPASE DOMAIN-CONTAINING PROTEIN-RELATED"/>
    <property type="match status" value="1"/>
</dbReference>
<dbReference type="AlphaFoldDB" id="A0A8H7AA33"/>
<proteinExistence type="predicted"/>
<keyword evidence="1" id="KW-1133">Transmembrane helix</keyword>
<evidence type="ECO:0000256" key="1">
    <source>
        <dbReference type="SAM" id="Phobius"/>
    </source>
</evidence>
<dbReference type="PANTHER" id="PTHR46082">
    <property type="entry name" value="ATP/GTP-BINDING PROTEIN-RELATED"/>
    <property type="match status" value="1"/>
</dbReference>